<protein>
    <submittedName>
        <fullName evidence="1">Uncharacterized protein</fullName>
    </submittedName>
</protein>
<reference evidence="1" key="1">
    <citation type="submission" date="2019-08" db="EMBL/GenBank/DDBJ databases">
        <title>Genome sequence of Clostridiales bacterium MT110.</title>
        <authorList>
            <person name="Cao J."/>
        </authorList>
    </citation>
    <scope>NUCLEOTIDE SEQUENCE</scope>
    <source>
        <strain evidence="1">MT110</strain>
    </source>
</reference>
<sequence length="210" mass="23633">MTNYLWINPVSAALYEWEELDQAVREQGFLPVQCQGNHIGLVREKYRTAIAGASGCVVDMRCPMAADYIKERFDQPELLFPPIQPILIHCALELQERFARSGDVLTVTTPCAALKQLGDGLGLAATTFQTWNEFVQDHGITLKRKALEKSPIPPGFFDEFGKDVYTLSSHKKFDAFFLEQKHKNIKLIEALYCEEGCHNGDGILEEVPAE</sequence>
<dbReference type="EMBL" id="CP042469">
    <property type="protein sequence ID" value="QOX65022.1"/>
    <property type="molecule type" value="Genomic_DNA"/>
</dbReference>
<proteinExistence type="predicted"/>
<evidence type="ECO:0000313" key="2">
    <source>
        <dbReference type="Proteomes" id="UP000594014"/>
    </source>
</evidence>
<evidence type="ECO:0000313" key="1">
    <source>
        <dbReference type="EMBL" id="QOX65022.1"/>
    </source>
</evidence>
<keyword evidence="2" id="KW-1185">Reference proteome</keyword>
<dbReference type="Proteomes" id="UP000594014">
    <property type="component" value="Chromosome"/>
</dbReference>
<accession>A0ACD1AEV2</accession>
<name>A0ACD1AEV2_9FIRM</name>
<organism evidence="1 2">
    <name type="scientific">Anoxybacterium hadale</name>
    <dbReference type="NCBI Taxonomy" id="3408580"/>
    <lineage>
        <taxon>Bacteria</taxon>
        <taxon>Bacillati</taxon>
        <taxon>Bacillota</taxon>
        <taxon>Clostridia</taxon>
        <taxon>Peptostreptococcales</taxon>
        <taxon>Anaerovoracaceae</taxon>
        <taxon>Anoxybacterium</taxon>
    </lineage>
</organism>
<gene>
    <name evidence="1" type="ORF">FRZ06_17560</name>
</gene>